<dbReference type="CDD" id="cd17319">
    <property type="entry name" value="MFS_ExuT_GudP_like"/>
    <property type="match status" value="1"/>
</dbReference>
<feature type="transmembrane region" description="Helical" evidence="6">
    <location>
        <begin position="323"/>
        <end position="341"/>
    </location>
</feature>
<evidence type="ECO:0000259" key="7">
    <source>
        <dbReference type="PROSITE" id="PS50850"/>
    </source>
</evidence>
<feature type="transmembrane region" description="Helical" evidence="6">
    <location>
        <begin position="347"/>
        <end position="368"/>
    </location>
</feature>
<evidence type="ECO:0000256" key="5">
    <source>
        <dbReference type="ARBA" id="ARBA00023136"/>
    </source>
</evidence>
<feature type="transmembrane region" description="Helical" evidence="6">
    <location>
        <begin position="255"/>
        <end position="272"/>
    </location>
</feature>
<feature type="transmembrane region" description="Helical" evidence="6">
    <location>
        <begin position="144"/>
        <end position="167"/>
    </location>
</feature>
<dbReference type="Proteomes" id="UP000663838">
    <property type="component" value="Unassembled WGS sequence"/>
</dbReference>
<keyword evidence="2" id="KW-0813">Transport</keyword>
<gene>
    <name evidence="8" type="ORF">KIK155_LOCUS3655</name>
    <name evidence="9" type="ORF">TOA249_LOCUS6600</name>
</gene>
<dbReference type="EMBL" id="CAJNYV010000228">
    <property type="protein sequence ID" value="CAF3351640.1"/>
    <property type="molecule type" value="Genomic_DNA"/>
</dbReference>
<accession>A0A817W3Z7</accession>
<keyword evidence="4 6" id="KW-1133">Transmembrane helix</keyword>
<proteinExistence type="predicted"/>
<dbReference type="InterPro" id="IPR036259">
    <property type="entry name" value="MFS_trans_sf"/>
</dbReference>
<sequence>MSSLLQSGIIKAYWRLLPILFLSYIIAYVDRNNVSLAKLKMVDDLPSFRYRTETIFGLGQAAFFIGYLLLEIPGTLIVEKWSARKWICRIMITWGIVASLTSVVTKPWHFYIIRFLLGLAEAGFFPGVIVYLTHWFPSQARARALSLFLIATPIAQFISPKISYYILRMGTIENGIYYRTLFKLKGWQWMYIVWGVPSVILGIIVLIFLTDRPKDAKWLSSEEREVLETELTQELLARRTNAGGHLTLFQALRNVKVLLLALAYFFIVTGNYGVELFLPTILRDWYHPSDRLLTWILMIPPLGALFGMLLIGYTSDRTKERRFHAAIPILIGAIGLGLTLIRHQPLTTMIILFTVTSIGTKAYLPAFWSLPSLFLSESAAAGSIGLINSIGNLGGAVGPIILGVFKDRTGSFFLGILSLSISMCFTAVIVMILRFDRHYREEPHKNIRHPTISSNSNELFTSEQQHTEQRSLFISVLFIIITRELK</sequence>
<dbReference type="GO" id="GO:0005886">
    <property type="term" value="C:plasma membrane"/>
    <property type="evidence" value="ECO:0007669"/>
    <property type="project" value="TreeGrafter"/>
</dbReference>
<evidence type="ECO:0000256" key="2">
    <source>
        <dbReference type="ARBA" id="ARBA00022448"/>
    </source>
</evidence>
<evidence type="ECO:0000256" key="4">
    <source>
        <dbReference type="ARBA" id="ARBA00022989"/>
    </source>
</evidence>
<dbReference type="PANTHER" id="PTHR43791:SF100">
    <property type="entry name" value="SUGAR TRANSPORTER"/>
    <property type="match status" value="1"/>
</dbReference>
<feature type="transmembrane region" description="Helical" evidence="6">
    <location>
        <begin position="380"/>
        <end position="405"/>
    </location>
</feature>
<name>A0A817W3Z7_9BILA</name>
<dbReference type="SUPFAM" id="SSF103473">
    <property type="entry name" value="MFS general substrate transporter"/>
    <property type="match status" value="1"/>
</dbReference>
<dbReference type="AlphaFoldDB" id="A0A817W3Z7"/>
<dbReference type="Gene3D" id="1.20.1250.20">
    <property type="entry name" value="MFS general substrate transporter like domains"/>
    <property type="match status" value="2"/>
</dbReference>
<feature type="transmembrane region" description="Helical" evidence="6">
    <location>
        <begin position="292"/>
        <end position="311"/>
    </location>
</feature>
<evidence type="ECO:0000313" key="10">
    <source>
        <dbReference type="Proteomes" id="UP000663865"/>
    </source>
</evidence>
<dbReference type="EMBL" id="CAJOBS010000282">
    <property type="protein sequence ID" value="CAF4542547.1"/>
    <property type="molecule type" value="Genomic_DNA"/>
</dbReference>
<feature type="transmembrane region" description="Helical" evidence="6">
    <location>
        <begin position="86"/>
        <end position="105"/>
    </location>
</feature>
<evidence type="ECO:0000256" key="6">
    <source>
        <dbReference type="SAM" id="Phobius"/>
    </source>
</evidence>
<dbReference type="FunFam" id="1.20.1250.20:FF:000018">
    <property type="entry name" value="MFS transporter permease"/>
    <property type="match status" value="1"/>
</dbReference>
<dbReference type="InterPro" id="IPR011701">
    <property type="entry name" value="MFS"/>
</dbReference>
<comment type="subcellular location">
    <subcellularLocation>
        <location evidence="1">Membrane</location>
        <topology evidence="1">Multi-pass membrane protein</topology>
    </subcellularLocation>
</comment>
<evidence type="ECO:0000256" key="3">
    <source>
        <dbReference type="ARBA" id="ARBA00022692"/>
    </source>
</evidence>
<dbReference type="Proteomes" id="UP000663865">
    <property type="component" value="Unassembled WGS sequence"/>
</dbReference>
<feature type="domain" description="Major facilitator superfamily (MFS) profile" evidence="7">
    <location>
        <begin position="16"/>
        <end position="438"/>
    </location>
</feature>
<protein>
    <recommendedName>
        <fullName evidence="7">Major facilitator superfamily (MFS) profile domain-containing protein</fullName>
    </recommendedName>
</protein>
<feature type="transmembrane region" description="Helical" evidence="6">
    <location>
        <begin position="55"/>
        <end position="74"/>
    </location>
</feature>
<dbReference type="Pfam" id="PF07690">
    <property type="entry name" value="MFS_1"/>
    <property type="match status" value="1"/>
</dbReference>
<dbReference type="PROSITE" id="PS50850">
    <property type="entry name" value="MFS"/>
    <property type="match status" value="1"/>
</dbReference>
<dbReference type="PANTHER" id="PTHR43791">
    <property type="entry name" value="PERMEASE-RELATED"/>
    <property type="match status" value="1"/>
</dbReference>
<feature type="transmembrane region" description="Helical" evidence="6">
    <location>
        <begin position="187"/>
        <end position="209"/>
    </location>
</feature>
<dbReference type="GO" id="GO:0022857">
    <property type="term" value="F:transmembrane transporter activity"/>
    <property type="evidence" value="ECO:0007669"/>
    <property type="project" value="InterPro"/>
</dbReference>
<evidence type="ECO:0000313" key="9">
    <source>
        <dbReference type="EMBL" id="CAF4542547.1"/>
    </source>
</evidence>
<dbReference type="InterPro" id="IPR020846">
    <property type="entry name" value="MFS_dom"/>
</dbReference>
<feature type="transmembrane region" description="Helical" evidence="6">
    <location>
        <begin position="411"/>
        <end position="435"/>
    </location>
</feature>
<reference evidence="8" key="1">
    <citation type="submission" date="2021-02" db="EMBL/GenBank/DDBJ databases">
        <authorList>
            <person name="Nowell W R."/>
        </authorList>
    </citation>
    <scope>NUCLEOTIDE SEQUENCE</scope>
</reference>
<comment type="caution">
    <text evidence="8">The sequence shown here is derived from an EMBL/GenBank/DDBJ whole genome shotgun (WGS) entry which is preliminary data.</text>
</comment>
<keyword evidence="3 6" id="KW-0812">Transmembrane</keyword>
<evidence type="ECO:0000313" key="8">
    <source>
        <dbReference type="EMBL" id="CAF3351640.1"/>
    </source>
</evidence>
<feature type="transmembrane region" description="Helical" evidence="6">
    <location>
        <begin position="12"/>
        <end position="29"/>
    </location>
</feature>
<feature type="transmembrane region" description="Helical" evidence="6">
    <location>
        <begin position="111"/>
        <end position="132"/>
    </location>
</feature>
<evidence type="ECO:0000256" key="1">
    <source>
        <dbReference type="ARBA" id="ARBA00004141"/>
    </source>
</evidence>
<keyword evidence="5 6" id="KW-0472">Membrane</keyword>
<organism evidence="8 10">
    <name type="scientific">Rotaria socialis</name>
    <dbReference type="NCBI Taxonomy" id="392032"/>
    <lineage>
        <taxon>Eukaryota</taxon>
        <taxon>Metazoa</taxon>
        <taxon>Spiralia</taxon>
        <taxon>Gnathifera</taxon>
        <taxon>Rotifera</taxon>
        <taxon>Eurotatoria</taxon>
        <taxon>Bdelloidea</taxon>
        <taxon>Philodinida</taxon>
        <taxon>Philodinidae</taxon>
        <taxon>Rotaria</taxon>
    </lineage>
</organism>